<gene>
    <name evidence="2" type="ORF">RMSM_00775</name>
</gene>
<reference evidence="2 3" key="1">
    <citation type="journal article" date="2013" name="Mar. Genomics">
        <title>Expression of sulfatases in Rhodopirellula baltica and the diversity of sulfatases in the genus Rhodopirellula.</title>
        <authorList>
            <person name="Wegner C.E."/>
            <person name="Richter-Heitmann T."/>
            <person name="Klindworth A."/>
            <person name="Klockow C."/>
            <person name="Richter M."/>
            <person name="Achstetter T."/>
            <person name="Glockner F.O."/>
            <person name="Harder J."/>
        </authorList>
    </citation>
    <scope>NUCLEOTIDE SEQUENCE [LARGE SCALE GENOMIC DNA]</scope>
    <source>
        <strain evidence="2 3">SM1</strain>
    </source>
</reference>
<organism evidence="2 3">
    <name type="scientific">Rhodopirellula maiorica SM1</name>
    <dbReference type="NCBI Taxonomy" id="1265738"/>
    <lineage>
        <taxon>Bacteria</taxon>
        <taxon>Pseudomonadati</taxon>
        <taxon>Planctomycetota</taxon>
        <taxon>Planctomycetia</taxon>
        <taxon>Pirellulales</taxon>
        <taxon>Pirellulaceae</taxon>
        <taxon>Novipirellula</taxon>
    </lineage>
</organism>
<feature type="compositionally biased region" description="Polar residues" evidence="1">
    <location>
        <begin position="137"/>
        <end position="162"/>
    </location>
</feature>
<evidence type="ECO:0000256" key="1">
    <source>
        <dbReference type="SAM" id="MobiDB-lite"/>
    </source>
</evidence>
<evidence type="ECO:0000313" key="3">
    <source>
        <dbReference type="Proteomes" id="UP000011991"/>
    </source>
</evidence>
<dbReference type="EMBL" id="ANOG01000120">
    <property type="protein sequence ID" value="EMI22299.1"/>
    <property type="molecule type" value="Genomic_DNA"/>
</dbReference>
<sequence>MFFELRFRLTIVIVLVFIAISAVEAQSVISTDVVRDIQTQTRKTRQGGRVASWQIDPFMTEVQETAIMAFLKEPCPFAWNDGVTLAELTRDLATRVAAKIEVQALEDLGLKESMVLVPKKQRTANFIVDQGDPFADSSPSASRMNDLATQSKSSGHLGQQGHTGDKPWWRSSFPTETQVLGRSNAETVSVGAAVTRLLEPHGLVLSIRMGHVLVTTRESAEDHLCIRVYDVTPLVGSEREPTGNAAATRSGLWRQSYVDRYEPLMQVIETNVDPTGWEALGGPSTMSMLTIRSQRWLVVASTSSTHWKIQAMLDRLNR</sequence>
<evidence type="ECO:0000313" key="2">
    <source>
        <dbReference type="EMBL" id="EMI22299.1"/>
    </source>
</evidence>
<comment type="caution">
    <text evidence="2">The sequence shown here is derived from an EMBL/GenBank/DDBJ whole genome shotgun (WGS) entry which is preliminary data.</text>
</comment>
<dbReference type="PATRIC" id="fig|1265738.3.peg.773"/>
<protein>
    <submittedName>
        <fullName evidence="2">Secreted protein</fullName>
    </submittedName>
</protein>
<proteinExistence type="predicted"/>
<feature type="region of interest" description="Disordered" evidence="1">
    <location>
        <begin position="130"/>
        <end position="171"/>
    </location>
</feature>
<accession>M5S815</accession>
<dbReference type="AlphaFoldDB" id="M5S815"/>
<name>M5S815_9BACT</name>
<dbReference type="Proteomes" id="UP000011991">
    <property type="component" value="Unassembled WGS sequence"/>
</dbReference>
<keyword evidence="3" id="KW-1185">Reference proteome</keyword>